<dbReference type="GO" id="GO:0015159">
    <property type="term" value="F:polysaccharide transmembrane transporter activity"/>
    <property type="evidence" value="ECO:0007669"/>
    <property type="project" value="InterPro"/>
</dbReference>
<evidence type="ECO:0000259" key="2">
    <source>
        <dbReference type="Pfam" id="PF02563"/>
    </source>
</evidence>
<organism evidence="4 5">
    <name type="scientific">Phormidium nigroviride PCC 7112</name>
    <dbReference type="NCBI Taxonomy" id="179408"/>
    <lineage>
        <taxon>Bacteria</taxon>
        <taxon>Bacillati</taxon>
        <taxon>Cyanobacteriota</taxon>
        <taxon>Cyanophyceae</taxon>
        <taxon>Oscillatoriophycideae</taxon>
        <taxon>Oscillatoriales</taxon>
        <taxon>Oscillatoriaceae</taxon>
        <taxon>Phormidium</taxon>
    </lineage>
</organism>
<dbReference type="KEGG" id="oni:Osc7112_4250"/>
<evidence type="ECO:0000313" key="4">
    <source>
        <dbReference type="EMBL" id="AFZ08572.1"/>
    </source>
</evidence>
<dbReference type="InterPro" id="IPR003715">
    <property type="entry name" value="Poly_export_N"/>
</dbReference>
<accession>K9VM78</accession>
<dbReference type="Gene3D" id="3.30.1950.10">
    <property type="entry name" value="wza like domain"/>
    <property type="match status" value="1"/>
</dbReference>
<feature type="domain" description="Polysaccharide export protein N-terminal" evidence="2">
    <location>
        <begin position="53"/>
        <end position="126"/>
    </location>
</feature>
<dbReference type="eggNOG" id="COG1596">
    <property type="taxonomic scope" value="Bacteria"/>
</dbReference>
<keyword evidence="1" id="KW-0732">Signal</keyword>
<dbReference type="InterPro" id="IPR019554">
    <property type="entry name" value="Soluble_ligand-bd"/>
</dbReference>
<evidence type="ECO:0000259" key="3">
    <source>
        <dbReference type="Pfam" id="PF10531"/>
    </source>
</evidence>
<sequence length="490" mass="53191" precursor="true">MVNTNFPRQIAPSFMGVVLFASTVITDARSSTAQLPIPLGAEQAQTVAPVRRSPESYKLGGGDRIQLEILEVPELSRGYEVLSDGSVNLPLIGLVSVRGRTLVEATNIIRNAYRRVLKDPIVTVSLVAARPLNVGVIGEVTRPGNFTITLTPGPGAAPSVQYPTVTQAIRLAEGVTGVADIRNIRVRRPQRDGPDQVLNVNLWKFLQEGDISQDLILQDRDTIVIPTVANFNQAEARQFATANFSPPPEKPRSISIVGQVTRPGAYVVIGGNTTNDLSREGFPTVIRAIQLAGGITSDADIRQIQVRRVTRRGEQIIPVNLWQFLESGDGAQDTILQEGDTIVVPKATIVNPAEAGVLANTNFAPVGINVFVVGELRTSLDPLRLPANATLNQALVSRGFFGYENTRARRDKVELVRLNNDGTATKRTIEVNLTQGINEETNPQLRNNDMIIVSRKGLVNFVDRMNAVIGPVGPATGVLNFINALRFLFR</sequence>
<dbReference type="Pfam" id="PF10531">
    <property type="entry name" value="SLBB"/>
    <property type="match status" value="1"/>
</dbReference>
<dbReference type="PATRIC" id="fig|179408.3.peg.5281"/>
<dbReference type="InterPro" id="IPR049712">
    <property type="entry name" value="Poly_export"/>
</dbReference>
<dbReference type="PANTHER" id="PTHR33619:SF3">
    <property type="entry name" value="POLYSACCHARIDE EXPORT PROTEIN GFCE-RELATED"/>
    <property type="match status" value="1"/>
</dbReference>
<dbReference type="Proteomes" id="UP000010478">
    <property type="component" value="Chromosome"/>
</dbReference>
<evidence type="ECO:0000256" key="1">
    <source>
        <dbReference type="ARBA" id="ARBA00022729"/>
    </source>
</evidence>
<dbReference type="PANTHER" id="PTHR33619">
    <property type="entry name" value="POLYSACCHARIDE EXPORT PROTEIN GFCE-RELATED"/>
    <property type="match status" value="1"/>
</dbReference>
<dbReference type="OrthoDB" id="9793939at2"/>
<dbReference type="EMBL" id="CP003614">
    <property type="protein sequence ID" value="AFZ08572.1"/>
    <property type="molecule type" value="Genomic_DNA"/>
</dbReference>
<reference evidence="4 5" key="1">
    <citation type="submission" date="2012-05" db="EMBL/GenBank/DDBJ databases">
        <title>Finished chromosome of genome of Oscillatoria sp. PCC 7112.</title>
        <authorList>
            <consortium name="US DOE Joint Genome Institute"/>
            <person name="Gugger M."/>
            <person name="Coursin T."/>
            <person name="Rippka R."/>
            <person name="Tandeau De Marsac N."/>
            <person name="Huntemann M."/>
            <person name="Wei C.-L."/>
            <person name="Han J."/>
            <person name="Detter J.C."/>
            <person name="Han C."/>
            <person name="Tapia R."/>
            <person name="Davenport K."/>
            <person name="Daligault H."/>
            <person name="Erkkila T."/>
            <person name="Gu W."/>
            <person name="Munk A.C.C."/>
            <person name="Teshima H."/>
            <person name="Xu Y."/>
            <person name="Chain P."/>
            <person name="Chen A."/>
            <person name="Krypides N."/>
            <person name="Mavromatis K."/>
            <person name="Markowitz V."/>
            <person name="Szeto E."/>
            <person name="Ivanova N."/>
            <person name="Mikhailova N."/>
            <person name="Ovchinnikova G."/>
            <person name="Pagani I."/>
            <person name="Pati A."/>
            <person name="Goodwin L."/>
            <person name="Peters L."/>
            <person name="Pitluck S."/>
            <person name="Woyke T."/>
            <person name="Kerfeld C."/>
        </authorList>
    </citation>
    <scope>NUCLEOTIDE SEQUENCE [LARGE SCALE GENOMIC DNA]</scope>
    <source>
        <strain evidence="4 5">PCC 7112</strain>
    </source>
</reference>
<name>K9VM78_9CYAN</name>
<protein>
    <submittedName>
        <fullName evidence="4">Polysaccharide export protein</fullName>
    </submittedName>
</protein>
<keyword evidence="5" id="KW-1185">Reference proteome</keyword>
<evidence type="ECO:0000313" key="5">
    <source>
        <dbReference type="Proteomes" id="UP000010478"/>
    </source>
</evidence>
<dbReference type="Pfam" id="PF02563">
    <property type="entry name" value="Poly_export"/>
    <property type="match status" value="1"/>
</dbReference>
<gene>
    <name evidence="4" type="ORF">Osc7112_4250</name>
</gene>
<dbReference type="Gene3D" id="3.10.560.10">
    <property type="entry name" value="Outer membrane lipoprotein wza domain like"/>
    <property type="match status" value="3"/>
</dbReference>
<dbReference type="HOGENOM" id="CLU_022181_1_0_3"/>
<proteinExistence type="predicted"/>
<feature type="domain" description="Soluble ligand binding" evidence="3">
    <location>
        <begin position="284"/>
        <end position="319"/>
    </location>
</feature>
<dbReference type="STRING" id="179408.Osc7112_4250"/>
<dbReference type="RefSeq" id="WP_015177816.1">
    <property type="nucleotide sequence ID" value="NC_019729.1"/>
</dbReference>
<dbReference type="AlphaFoldDB" id="K9VM78"/>